<comment type="subcellular location">
    <subcellularLocation>
        <location evidence="1 8">Cell outer membrane</location>
        <topology evidence="1 8">Multi-pass membrane protein</topology>
    </subcellularLocation>
</comment>
<dbReference type="EMBL" id="JAFIDN010000003">
    <property type="protein sequence ID" value="MBP3192247.1"/>
    <property type="molecule type" value="Genomic_DNA"/>
</dbReference>
<name>A0A8J7RJ94_9BACT</name>
<accession>A0A8J7RJ94</accession>
<keyword evidence="10" id="KW-0732">Signal</keyword>
<dbReference type="Pfam" id="PF07715">
    <property type="entry name" value="Plug"/>
    <property type="match status" value="1"/>
</dbReference>
<feature type="domain" description="TonB-dependent receptor-like beta-barrel" evidence="11">
    <location>
        <begin position="291"/>
        <end position="760"/>
    </location>
</feature>
<dbReference type="Gene3D" id="2.40.170.20">
    <property type="entry name" value="TonB-dependent receptor, beta-barrel domain"/>
    <property type="match status" value="1"/>
</dbReference>
<evidence type="ECO:0000256" key="3">
    <source>
        <dbReference type="ARBA" id="ARBA00022452"/>
    </source>
</evidence>
<keyword evidence="13" id="KW-0675">Receptor</keyword>
<dbReference type="GO" id="GO:0030246">
    <property type="term" value="F:carbohydrate binding"/>
    <property type="evidence" value="ECO:0007669"/>
    <property type="project" value="InterPro"/>
</dbReference>
<dbReference type="InterPro" id="IPR037066">
    <property type="entry name" value="Plug_dom_sf"/>
</dbReference>
<dbReference type="InterPro" id="IPR039426">
    <property type="entry name" value="TonB-dep_rcpt-like"/>
</dbReference>
<dbReference type="GO" id="GO:0015344">
    <property type="term" value="F:siderophore uptake transmembrane transporter activity"/>
    <property type="evidence" value="ECO:0007669"/>
    <property type="project" value="TreeGrafter"/>
</dbReference>
<comment type="similarity">
    <text evidence="8 9">Belongs to the TonB-dependent receptor family.</text>
</comment>
<organism evidence="13 14">
    <name type="scientific">Natronogracilivirga saccharolytica</name>
    <dbReference type="NCBI Taxonomy" id="2812953"/>
    <lineage>
        <taxon>Bacteria</taxon>
        <taxon>Pseudomonadati</taxon>
        <taxon>Balneolota</taxon>
        <taxon>Balneolia</taxon>
        <taxon>Balneolales</taxon>
        <taxon>Cyclonatronaceae</taxon>
        <taxon>Natronogracilivirga</taxon>
    </lineage>
</organism>
<dbReference type="PROSITE" id="PS52016">
    <property type="entry name" value="TONB_DEPENDENT_REC_3"/>
    <property type="match status" value="1"/>
</dbReference>
<dbReference type="RefSeq" id="WP_210511137.1">
    <property type="nucleotide sequence ID" value="NZ_JAFIDN010000003.1"/>
</dbReference>
<evidence type="ECO:0000256" key="6">
    <source>
        <dbReference type="ARBA" id="ARBA00023136"/>
    </source>
</evidence>
<evidence type="ECO:0000256" key="4">
    <source>
        <dbReference type="ARBA" id="ARBA00022692"/>
    </source>
</evidence>
<dbReference type="InterPro" id="IPR012910">
    <property type="entry name" value="Plug_dom"/>
</dbReference>
<dbReference type="Gene3D" id="2.60.40.1120">
    <property type="entry name" value="Carboxypeptidase-like, regulatory domain"/>
    <property type="match status" value="1"/>
</dbReference>
<dbReference type="Gene3D" id="2.170.130.10">
    <property type="entry name" value="TonB-dependent receptor, plug domain"/>
    <property type="match status" value="1"/>
</dbReference>
<dbReference type="AlphaFoldDB" id="A0A8J7RJ94"/>
<feature type="signal peptide" evidence="10">
    <location>
        <begin position="1"/>
        <end position="23"/>
    </location>
</feature>
<feature type="chain" id="PRO_5035145575" evidence="10">
    <location>
        <begin position="24"/>
        <end position="791"/>
    </location>
</feature>
<dbReference type="PANTHER" id="PTHR30069:SF40">
    <property type="entry name" value="TONB-DEPENDENT RECEPTOR NMB0964-RELATED"/>
    <property type="match status" value="1"/>
</dbReference>
<dbReference type="SUPFAM" id="SSF56935">
    <property type="entry name" value="Porins"/>
    <property type="match status" value="1"/>
</dbReference>
<keyword evidence="6 8" id="KW-0472">Membrane</keyword>
<keyword evidence="4 8" id="KW-0812">Transmembrane</keyword>
<evidence type="ECO:0000256" key="7">
    <source>
        <dbReference type="ARBA" id="ARBA00023237"/>
    </source>
</evidence>
<evidence type="ECO:0000313" key="14">
    <source>
        <dbReference type="Proteomes" id="UP000673975"/>
    </source>
</evidence>
<dbReference type="InterPro" id="IPR013784">
    <property type="entry name" value="Carb-bd-like_fold"/>
</dbReference>
<feature type="domain" description="TonB-dependent receptor plug" evidence="12">
    <location>
        <begin position="152"/>
        <end position="249"/>
    </location>
</feature>
<dbReference type="GO" id="GO:0009279">
    <property type="term" value="C:cell outer membrane"/>
    <property type="evidence" value="ECO:0007669"/>
    <property type="project" value="UniProtKB-SubCell"/>
</dbReference>
<dbReference type="InterPro" id="IPR000531">
    <property type="entry name" value="Beta-barrel_TonB"/>
</dbReference>
<evidence type="ECO:0000256" key="10">
    <source>
        <dbReference type="SAM" id="SignalP"/>
    </source>
</evidence>
<dbReference type="Proteomes" id="UP000673975">
    <property type="component" value="Unassembled WGS sequence"/>
</dbReference>
<evidence type="ECO:0000313" key="13">
    <source>
        <dbReference type="EMBL" id="MBP3192247.1"/>
    </source>
</evidence>
<reference evidence="13" key="1">
    <citation type="submission" date="2021-02" db="EMBL/GenBank/DDBJ databases">
        <title>Natronogracilivirga saccharolytica gen. nov. sp. nov. a new anaerobic, haloalkiliphilic carbohydrate-fermenting bacterium from soda lake and proposing of Cyclonatronumiaceae fam. nov. in the phylum Balneolaeota.</title>
        <authorList>
            <person name="Zhilina T.N."/>
            <person name="Sorokin D.Y."/>
            <person name="Zavarzina D.G."/>
            <person name="Toshchakov S.V."/>
            <person name="Kublanov I.V."/>
        </authorList>
    </citation>
    <scope>NUCLEOTIDE SEQUENCE</scope>
    <source>
        <strain evidence="13">Z-1702</strain>
    </source>
</reference>
<keyword evidence="7 8" id="KW-0998">Cell outer membrane</keyword>
<evidence type="ECO:0000256" key="1">
    <source>
        <dbReference type="ARBA" id="ARBA00004571"/>
    </source>
</evidence>
<evidence type="ECO:0000256" key="8">
    <source>
        <dbReference type="PROSITE-ProRule" id="PRU01360"/>
    </source>
</evidence>
<keyword evidence="5 9" id="KW-0798">TonB box</keyword>
<dbReference type="PANTHER" id="PTHR30069">
    <property type="entry name" value="TONB-DEPENDENT OUTER MEMBRANE RECEPTOR"/>
    <property type="match status" value="1"/>
</dbReference>
<comment type="caution">
    <text evidence="13">The sequence shown here is derived from an EMBL/GenBank/DDBJ whole genome shotgun (WGS) entry which is preliminary data.</text>
</comment>
<evidence type="ECO:0000259" key="12">
    <source>
        <dbReference type="Pfam" id="PF07715"/>
    </source>
</evidence>
<keyword evidence="3 8" id="KW-1134">Transmembrane beta strand</keyword>
<protein>
    <submittedName>
        <fullName evidence="13">TonB-dependent receptor</fullName>
    </submittedName>
</protein>
<dbReference type="Pfam" id="PF13715">
    <property type="entry name" value="CarbopepD_reg_2"/>
    <property type="match status" value="1"/>
</dbReference>
<dbReference type="SUPFAM" id="SSF49452">
    <property type="entry name" value="Starch-binding domain-like"/>
    <property type="match status" value="1"/>
</dbReference>
<evidence type="ECO:0000256" key="5">
    <source>
        <dbReference type="ARBA" id="ARBA00023077"/>
    </source>
</evidence>
<evidence type="ECO:0000259" key="11">
    <source>
        <dbReference type="Pfam" id="PF00593"/>
    </source>
</evidence>
<keyword evidence="2 8" id="KW-0813">Transport</keyword>
<dbReference type="GO" id="GO:0044718">
    <property type="term" value="P:siderophore transmembrane transport"/>
    <property type="evidence" value="ECO:0007669"/>
    <property type="project" value="TreeGrafter"/>
</dbReference>
<dbReference type="Pfam" id="PF00593">
    <property type="entry name" value="TonB_dep_Rec_b-barrel"/>
    <property type="match status" value="1"/>
</dbReference>
<sequence>MSTAVFSRTLITSAFFLFIAVHAGFASGMTEDHSAGSAGSAVSDAGILKGYVHDSETGDPVVLASVYIPDLDRGSVSHDEGDFIIRNIPEGEYRIRFQHVGYESTSKNVTITRDDTTRVSVSMRPSVFRSSEVEIVARHAAEEDDITTYVERTVTGRHLRQQLGRTLAETLEDEPGMAQRSMGPAPARPVLRGLGGDRLLILEDGGRTGDLSATASDHALSIDPMTAEHIELIRGPSAIVHGSNTMGGVINVRRGQIPFDHPDHIHWSGSLQGESVNRGMSGGFRAFGPVDTSLPFSGRSLSFTDRMAFRFDFSGRHTSDMDTPAGSLVNTDITTLNASLGLSYIDDWGVIGFSGNILDSKYGVPGGEGIAEAHPNGVDIEMFRRYLDGRARFNFSDSWARRLDVRWNYSYYFHRELEKPDDPDIPQPVGAEFGVLTNNIRMDLHHRNMLFFEKGLVGVWAEHRDYASGGMTFTPETIERSVAGYLFQERDFRSFNLQIALRYDYRHLSPEEAESIFLDHDITSREFHGASGSVMGSWNITSNLKLGSTITRTHRSPIIEELYSEGPHLANFSYEIGNPALTREKGWGSEVFVRWNRERMRASMAIYRNQMDNYIFPQDTGEQSPRRDDLNVFQYTENKVLMTGAELNYELLLNRSLTTGGTVSYVRGDFIDDGESFPFLVTEERENAVPLMPPLNSRLYLEYSLGSLKIGGAARLATRQSRTDEFEEPTDEYAVFDLYAQYHFSRAGALHTFSFTVENLANSEYRNHLSRIKSVMPEPGRNVKMLYRVYF</sequence>
<keyword evidence="14" id="KW-1185">Reference proteome</keyword>
<evidence type="ECO:0000256" key="2">
    <source>
        <dbReference type="ARBA" id="ARBA00022448"/>
    </source>
</evidence>
<proteinExistence type="inferred from homology"/>
<gene>
    <name evidence="13" type="ORF">NATSA_06205</name>
</gene>
<evidence type="ECO:0000256" key="9">
    <source>
        <dbReference type="RuleBase" id="RU003357"/>
    </source>
</evidence>
<dbReference type="InterPro" id="IPR036942">
    <property type="entry name" value="Beta-barrel_TonB_sf"/>
</dbReference>